<feature type="compositionally biased region" description="Basic and acidic residues" evidence="3">
    <location>
        <begin position="291"/>
        <end position="308"/>
    </location>
</feature>
<dbReference type="SUPFAM" id="SSF52058">
    <property type="entry name" value="L domain-like"/>
    <property type="match status" value="1"/>
</dbReference>
<protein>
    <recommendedName>
        <fullName evidence="6">U2A'/phosphoprotein 32 family A C-terminal domain-containing protein</fullName>
    </recommendedName>
</protein>
<dbReference type="FunFam" id="3.80.10.10:FF:000094">
    <property type="entry name" value="protein C21orf2 isoform X1"/>
    <property type="match status" value="1"/>
</dbReference>
<dbReference type="Pfam" id="PF14580">
    <property type="entry name" value="LRR_9"/>
    <property type="match status" value="1"/>
</dbReference>
<dbReference type="PANTHER" id="PTHR18849:SF0">
    <property type="entry name" value="CILIA- AND FLAGELLA-ASSOCIATED PROTEIN 410-RELATED"/>
    <property type="match status" value="1"/>
</dbReference>
<dbReference type="VEuPathDB" id="AmoebaDB:FDP41_001020"/>
<sequence length="496" mass="56894">MSDRVLTKNFILGKTRLDNVANVKNLNFWGQELQDVSVIEEMPNVEVVSLSVNNINTLKPFEHCFKLRELYLRKNKIADLSEIQFLKDLKALRVLWLAGNPCADCENYRLKVIAYLDGLTKLDDDDISPEEREMAKQFRGLEFATDAPRRSPSPKVKSKSPPKAAIKEDDEQAMITKPRHKLARTPPRKDVPKIYDPVTVTESSNFVSNRRLHNDNTPIGGGNIATKNESPVPVANPGVVSSQQQPSKSIPSPQPSPVESDYVVHAKQDLQKNLPQPQEECEEEEEPPVVVKRDGNRQQHDPYLRMQREGNGNGSPPPQQDTNRRHTQQQHISVQQSYQGLPQHYQQQHYMEQLPSAHRQHSGRDMTGYNQNYQQNVDYGTHQRAYDDNYLDNQIGHNNYSHHMNSRVSTAQQGQRSRWEASQVSNIPYFPSSENYPQQPSRARYNQQQGYQKSQPPQLPPVNRNTLLNVVLDLVNELDPERLILVRQEIDKILMN</sequence>
<organism evidence="4 5">
    <name type="scientific">Naegleria fowleri</name>
    <name type="common">Brain eating amoeba</name>
    <dbReference type="NCBI Taxonomy" id="5763"/>
    <lineage>
        <taxon>Eukaryota</taxon>
        <taxon>Discoba</taxon>
        <taxon>Heterolobosea</taxon>
        <taxon>Tetramitia</taxon>
        <taxon>Eutetramitia</taxon>
        <taxon>Vahlkampfiidae</taxon>
        <taxon>Naegleria</taxon>
    </lineage>
</organism>
<proteinExistence type="predicted"/>
<dbReference type="Proteomes" id="UP000444721">
    <property type="component" value="Unassembled WGS sequence"/>
</dbReference>
<feature type="compositionally biased region" description="Polar residues" evidence="3">
    <location>
        <begin position="428"/>
        <end position="446"/>
    </location>
</feature>
<feature type="region of interest" description="Disordered" evidence="3">
    <location>
        <begin position="273"/>
        <end position="337"/>
    </location>
</feature>
<reference evidence="4 5" key="1">
    <citation type="journal article" date="2019" name="Sci. Rep.">
        <title>Nanopore sequencing improves the draft genome of the human pathogenic amoeba Naegleria fowleri.</title>
        <authorList>
            <person name="Liechti N."/>
            <person name="Schurch N."/>
            <person name="Bruggmann R."/>
            <person name="Wittwer M."/>
        </authorList>
    </citation>
    <scope>NUCLEOTIDE SEQUENCE [LARGE SCALE GENOMIC DNA]</scope>
    <source>
        <strain evidence="4 5">ATCC 30894</strain>
    </source>
</reference>
<feature type="compositionally biased region" description="Low complexity" evidence="3">
    <location>
        <begin position="153"/>
        <end position="163"/>
    </location>
</feature>
<evidence type="ECO:0000256" key="1">
    <source>
        <dbReference type="ARBA" id="ARBA00022614"/>
    </source>
</evidence>
<dbReference type="VEuPathDB" id="AmoebaDB:NfTy_049920"/>
<evidence type="ECO:0000256" key="2">
    <source>
        <dbReference type="ARBA" id="ARBA00022737"/>
    </source>
</evidence>
<feature type="region of interest" description="Disordered" evidence="3">
    <location>
        <begin position="139"/>
        <end position="259"/>
    </location>
</feature>
<evidence type="ECO:0000256" key="3">
    <source>
        <dbReference type="SAM" id="MobiDB-lite"/>
    </source>
</evidence>
<name>A0A6A5BRR1_NAEFO</name>
<dbReference type="PROSITE" id="PS51450">
    <property type="entry name" value="LRR"/>
    <property type="match status" value="1"/>
</dbReference>
<evidence type="ECO:0000313" key="4">
    <source>
        <dbReference type="EMBL" id="KAF0979867.1"/>
    </source>
</evidence>
<keyword evidence="1" id="KW-0433">Leucine-rich repeat</keyword>
<dbReference type="VEuPathDB" id="AmoebaDB:NF0013510"/>
<feature type="region of interest" description="Disordered" evidence="3">
    <location>
        <begin position="428"/>
        <end position="462"/>
    </location>
</feature>
<accession>A0A6A5BRR1</accession>
<evidence type="ECO:0000313" key="5">
    <source>
        <dbReference type="Proteomes" id="UP000444721"/>
    </source>
</evidence>
<dbReference type="AlphaFoldDB" id="A0A6A5BRR1"/>
<keyword evidence="2" id="KW-0677">Repeat</keyword>
<dbReference type="GeneID" id="68108238"/>
<dbReference type="OMA" id="NFWGQEL"/>
<dbReference type="GO" id="GO:0036064">
    <property type="term" value="C:ciliary basal body"/>
    <property type="evidence" value="ECO:0007669"/>
    <property type="project" value="UniProtKB-ARBA"/>
</dbReference>
<gene>
    <name evidence="4" type="ORF">FDP41_001020</name>
</gene>
<feature type="compositionally biased region" description="Low complexity" evidence="3">
    <location>
        <begin position="447"/>
        <end position="462"/>
    </location>
</feature>
<dbReference type="Gene3D" id="3.80.10.10">
    <property type="entry name" value="Ribonuclease Inhibitor"/>
    <property type="match status" value="1"/>
</dbReference>
<dbReference type="RefSeq" id="XP_044564580.1">
    <property type="nucleotide sequence ID" value="XM_044700472.1"/>
</dbReference>
<comment type="caution">
    <text evidence="4">The sequence shown here is derived from an EMBL/GenBank/DDBJ whole genome shotgun (WGS) entry which is preliminary data.</text>
</comment>
<keyword evidence="5" id="KW-1185">Reference proteome</keyword>
<dbReference type="InterPro" id="IPR032675">
    <property type="entry name" value="LRR_dom_sf"/>
</dbReference>
<dbReference type="PANTHER" id="PTHR18849">
    <property type="entry name" value="LEUCINE RICH REPEAT PROTEIN"/>
    <property type="match status" value="1"/>
</dbReference>
<dbReference type="InterPro" id="IPR001611">
    <property type="entry name" value="Leu-rich_rpt"/>
</dbReference>
<evidence type="ECO:0008006" key="6">
    <source>
        <dbReference type="Google" id="ProtNLM"/>
    </source>
</evidence>
<dbReference type="EMBL" id="VFQX01000022">
    <property type="protein sequence ID" value="KAF0979867.1"/>
    <property type="molecule type" value="Genomic_DNA"/>
</dbReference>
<feature type="compositionally biased region" description="Low complexity" evidence="3">
    <location>
        <begin position="237"/>
        <end position="251"/>
    </location>
</feature>
<dbReference type="OrthoDB" id="1517790at2759"/>